<dbReference type="InterPro" id="IPR013083">
    <property type="entry name" value="Znf_RING/FYVE/PHD"/>
</dbReference>
<keyword evidence="3" id="KW-1185">Reference proteome</keyword>
<proteinExistence type="predicted"/>
<dbReference type="SUPFAM" id="SSF57903">
    <property type="entry name" value="FYVE/PHD zinc finger"/>
    <property type="match status" value="1"/>
</dbReference>
<feature type="compositionally biased region" description="Polar residues" evidence="1">
    <location>
        <begin position="1"/>
        <end position="29"/>
    </location>
</feature>
<organism evidence="2 3">
    <name type="scientific">Dreissena polymorpha</name>
    <name type="common">Zebra mussel</name>
    <name type="synonym">Mytilus polymorpha</name>
    <dbReference type="NCBI Taxonomy" id="45954"/>
    <lineage>
        <taxon>Eukaryota</taxon>
        <taxon>Metazoa</taxon>
        <taxon>Spiralia</taxon>
        <taxon>Lophotrochozoa</taxon>
        <taxon>Mollusca</taxon>
        <taxon>Bivalvia</taxon>
        <taxon>Autobranchia</taxon>
        <taxon>Heteroconchia</taxon>
        <taxon>Euheterodonta</taxon>
        <taxon>Imparidentia</taxon>
        <taxon>Neoheterodontei</taxon>
        <taxon>Myida</taxon>
        <taxon>Dreissenoidea</taxon>
        <taxon>Dreissenidae</taxon>
        <taxon>Dreissena</taxon>
    </lineage>
</organism>
<dbReference type="Proteomes" id="UP000828390">
    <property type="component" value="Unassembled WGS sequence"/>
</dbReference>
<feature type="region of interest" description="Disordered" evidence="1">
    <location>
        <begin position="1"/>
        <end position="47"/>
    </location>
</feature>
<feature type="compositionally biased region" description="Acidic residues" evidence="1">
    <location>
        <begin position="37"/>
        <end position="47"/>
    </location>
</feature>
<gene>
    <name evidence="2" type="ORF">DPMN_165689</name>
</gene>
<evidence type="ECO:0000313" key="2">
    <source>
        <dbReference type="EMBL" id="KAH3787563.1"/>
    </source>
</evidence>
<name>A0A9D4IX83_DREPO</name>
<evidence type="ECO:0000313" key="3">
    <source>
        <dbReference type="Proteomes" id="UP000828390"/>
    </source>
</evidence>
<reference evidence="2" key="1">
    <citation type="journal article" date="2019" name="bioRxiv">
        <title>The Genome of the Zebra Mussel, Dreissena polymorpha: A Resource for Invasive Species Research.</title>
        <authorList>
            <person name="McCartney M.A."/>
            <person name="Auch B."/>
            <person name="Kono T."/>
            <person name="Mallez S."/>
            <person name="Zhang Y."/>
            <person name="Obille A."/>
            <person name="Becker A."/>
            <person name="Abrahante J.E."/>
            <person name="Garbe J."/>
            <person name="Badalamenti J.P."/>
            <person name="Herman A."/>
            <person name="Mangelson H."/>
            <person name="Liachko I."/>
            <person name="Sullivan S."/>
            <person name="Sone E.D."/>
            <person name="Koren S."/>
            <person name="Silverstein K.A.T."/>
            <person name="Beckman K.B."/>
            <person name="Gohl D.M."/>
        </authorList>
    </citation>
    <scope>NUCLEOTIDE SEQUENCE</scope>
    <source>
        <strain evidence="2">Duluth1</strain>
        <tissue evidence="2">Whole animal</tissue>
    </source>
</reference>
<dbReference type="InterPro" id="IPR011011">
    <property type="entry name" value="Znf_FYVE_PHD"/>
</dbReference>
<dbReference type="Gene3D" id="3.30.40.10">
    <property type="entry name" value="Zinc/RING finger domain, C3HC4 (zinc finger)"/>
    <property type="match status" value="1"/>
</dbReference>
<sequence>MPKSKQPNNRTACKSPKTTTSGLQINRVNQHGKDAESETDGDDEDQSDLCYECGRSSPPQLKDIHALNIKWGQCDKCQRWVHLTYCCDLRVLRMRQHIFLHSLF</sequence>
<dbReference type="EMBL" id="JAIWYP010000008">
    <property type="protein sequence ID" value="KAH3787563.1"/>
    <property type="molecule type" value="Genomic_DNA"/>
</dbReference>
<evidence type="ECO:0000256" key="1">
    <source>
        <dbReference type="SAM" id="MobiDB-lite"/>
    </source>
</evidence>
<reference evidence="2" key="2">
    <citation type="submission" date="2020-11" db="EMBL/GenBank/DDBJ databases">
        <authorList>
            <person name="McCartney M.A."/>
            <person name="Auch B."/>
            <person name="Kono T."/>
            <person name="Mallez S."/>
            <person name="Becker A."/>
            <person name="Gohl D.M."/>
            <person name="Silverstein K.A.T."/>
            <person name="Koren S."/>
            <person name="Bechman K.B."/>
            <person name="Herman A."/>
            <person name="Abrahante J.E."/>
            <person name="Garbe J."/>
        </authorList>
    </citation>
    <scope>NUCLEOTIDE SEQUENCE</scope>
    <source>
        <strain evidence="2">Duluth1</strain>
        <tissue evidence="2">Whole animal</tissue>
    </source>
</reference>
<dbReference type="AlphaFoldDB" id="A0A9D4IX83"/>
<protein>
    <submittedName>
        <fullName evidence="2">Uncharacterized protein</fullName>
    </submittedName>
</protein>
<accession>A0A9D4IX83</accession>
<comment type="caution">
    <text evidence="2">The sequence shown here is derived from an EMBL/GenBank/DDBJ whole genome shotgun (WGS) entry which is preliminary data.</text>
</comment>